<keyword evidence="3 5" id="KW-0012">Acyltransferase</keyword>
<dbReference type="EC" id="2.3.1.19" evidence="5"/>
<evidence type="ECO:0000256" key="2">
    <source>
        <dbReference type="ARBA" id="ARBA00022679"/>
    </source>
</evidence>
<keyword evidence="6" id="KW-1185">Reference proteome</keyword>
<evidence type="ECO:0000259" key="4">
    <source>
        <dbReference type="Pfam" id="PF01515"/>
    </source>
</evidence>
<proteinExistence type="inferred from homology"/>
<dbReference type="PATRIC" id="fig|1286171.3.peg.2676"/>
<dbReference type="Gene3D" id="3.40.718.10">
    <property type="entry name" value="Isopropylmalate Dehydrogenase"/>
    <property type="match status" value="1"/>
</dbReference>
<comment type="similarity">
    <text evidence="1">Belongs to the phosphate acetyltransferase and butyryltransferase family.</text>
</comment>
<dbReference type="Proteomes" id="UP000019591">
    <property type="component" value="Plasmid EAL2_808p"/>
</dbReference>
<protein>
    <submittedName>
        <fullName evidence="5">Phosphate butyryltransferase Ptb</fullName>
        <ecNumber evidence="5">2.3.1.19</ecNumber>
    </submittedName>
</protein>
<dbReference type="PIRSF" id="PIRSF000428">
    <property type="entry name" value="P_Ac_trans"/>
    <property type="match status" value="1"/>
</dbReference>
<evidence type="ECO:0000256" key="3">
    <source>
        <dbReference type="ARBA" id="ARBA00023315"/>
    </source>
</evidence>
<dbReference type="PANTHER" id="PTHR43356:SF2">
    <property type="entry name" value="PHOSPHATE ACETYLTRANSFERASE"/>
    <property type="match status" value="1"/>
</dbReference>
<dbReference type="eggNOG" id="COG0280">
    <property type="taxonomic scope" value="Bacteria"/>
</dbReference>
<dbReference type="PANTHER" id="PTHR43356">
    <property type="entry name" value="PHOSPHATE ACETYLTRANSFERASE"/>
    <property type="match status" value="1"/>
</dbReference>
<dbReference type="GO" id="GO:0050182">
    <property type="term" value="F:phosphate butyryltransferase activity"/>
    <property type="evidence" value="ECO:0007669"/>
    <property type="project" value="UniProtKB-EC"/>
</dbReference>
<organism evidence="5 6">
    <name type="scientific">Peptoclostridium acidaminophilum DSM 3953</name>
    <dbReference type="NCBI Taxonomy" id="1286171"/>
    <lineage>
        <taxon>Bacteria</taxon>
        <taxon>Bacillati</taxon>
        <taxon>Bacillota</taxon>
        <taxon>Clostridia</taxon>
        <taxon>Peptostreptococcales</taxon>
        <taxon>Peptoclostridiaceae</taxon>
        <taxon>Peptoclostridium</taxon>
    </lineage>
</organism>
<evidence type="ECO:0000313" key="6">
    <source>
        <dbReference type="Proteomes" id="UP000019591"/>
    </source>
</evidence>
<dbReference type="InterPro" id="IPR050500">
    <property type="entry name" value="Phos_Acetyltrans/Butyryltrans"/>
</dbReference>
<geneLocation type="plasmid" evidence="5 6">
    <name>EAL2_808p</name>
</geneLocation>
<keyword evidence="5" id="KW-0614">Plasmid</keyword>
<dbReference type="NCBIfam" id="NF006045">
    <property type="entry name" value="PRK08190.1"/>
    <property type="match status" value="1"/>
</dbReference>
<dbReference type="InterPro" id="IPR002505">
    <property type="entry name" value="PTA_PTB"/>
</dbReference>
<dbReference type="SUPFAM" id="SSF53659">
    <property type="entry name" value="Isocitrate/Isopropylmalate dehydrogenase-like"/>
    <property type="match status" value="1"/>
</dbReference>
<dbReference type="InterPro" id="IPR012147">
    <property type="entry name" value="P_Ac_Bu_trans"/>
</dbReference>
<evidence type="ECO:0000313" key="5">
    <source>
        <dbReference type="EMBL" id="AHM57999.1"/>
    </source>
</evidence>
<keyword evidence="2 5" id="KW-0808">Transferase</keyword>
<dbReference type="AlphaFoldDB" id="W8T8G1"/>
<evidence type="ECO:0000256" key="1">
    <source>
        <dbReference type="ARBA" id="ARBA00005656"/>
    </source>
</evidence>
<dbReference type="EMBL" id="CP007453">
    <property type="protein sequence ID" value="AHM57999.1"/>
    <property type="molecule type" value="Genomic_DNA"/>
</dbReference>
<dbReference type="HOGENOM" id="CLU_056531_0_0_9"/>
<sequence length="298" mass="31766">MFRNFEEVLSIAKQRGPFKVSIAAAHDREVLETVKMASDMGLITPILVGDAIKIESISKEIGLGEMPIVDASDEAEAAQQAALLVKNGEAQILMKGFVNTSIFMKAVLNKETGLRSGRLLSHMAAYEIPGHSKIVFCTDSGINVAPTQEQKKDILTNALMAIKAMGIEKPKVAALAANEMVDPKIPATVDARALVEMQERGEIPKCIIEGPMAMDVACSSEAAHHKGIESKVAGDVDLFFCPAIEVGNVLGKSWLYFNKAKWAGIVLGATNPIILGSRSDTAEIKLNSVAMACLSCGA</sequence>
<accession>W8T8G1</accession>
<feature type="domain" description="Phosphate acetyl/butaryl transferase" evidence="4">
    <location>
        <begin position="77"/>
        <end position="293"/>
    </location>
</feature>
<dbReference type="Pfam" id="PF01515">
    <property type="entry name" value="PTA_PTB"/>
    <property type="match status" value="1"/>
</dbReference>
<dbReference type="RefSeq" id="WP_025436848.1">
    <property type="nucleotide sequence ID" value="NZ_CP007453.1"/>
</dbReference>
<dbReference type="OrthoDB" id="9774179at2"/>
<gene>
    <name evidence="5" type="primary">ptb1</name>
    <name evidence="5" type="ORF">EAL2_808p04960</name>
</gene>
<name>W8T8G1_PEPAC</name>
<reference evidence="5 6" key="1">
    <citation type="journal article" date="2014" name="Genome Announc.">
        <title>Complete Genome Sequence of Amino Acid-Utilizing Eubacterium acidaminophilum al-2 (DSM 3953).</title>
        <authorList>
            <person name="Poehlein A."/>
            <person name="Andreesen J.R."/>
            <person name="Daniel R."/>
        </authorList>
    </citation>
    <scope>NUCLEOTIDE SEQUENCE [LARGE SCALE GENOMIC DNA]</scope>
    <source>
        <strain evidence="5 6">DSM 3953</strain>
        <plasmid evidence="6">Plasmid EAL2_808p</plasmid>
    </source>
</reference>
<dbReference type="KEGG" id="eac:EAL2_808p04960"/>